<name>A0A5C6ZKW5_9FLAO</name>
<dbReference type="InterPro" id="IPR035069">
    <property type="entry name" value="TTHA1013/TTHA0281-like"/>
</dbReference>
<comment type="caution">
    <text evidence="1">The sequence shown here is derived from an EMBL/GenBank/DDBJ whole genome shotgun (WGS) entry which is preliminary data.</text>
</comment>
<evidence type="ECO:0000313" key="2">
    <source>
        <dbReference type="Proteomes" id="UP000321578"/>
    </source>
</evidence>
<dbReference type="SUPFAM" id="SSF143100">
    <property type="entry name" value="TTHA1013/TTHA0281-like"/>
    <property type="match status" value="1"/>
</dbReference>
<gene>
    <name evidence="1" type="ORF">ESY86_03705</name>
</gene>
<dbReference type="EMBL" id="VORO01000003">
    <property type="protein sequence ID" value="TXD90482.1"/>
    <property type="molecule type" value="Genomic_DNA"/>
</dbReference>
<dbReference type="AlphaFoldDB" id="A0A5C6ZKW5"/>
<organism evidence="1 2">
    <name type="scientific">Subsaximicrobium wynnwilliamsii</name>
    <dbReference type="NCBI Taxonomy" id="291179"/>
    <lineage>
        <taxon>Bacteria</taxon>
        <taxon>Pseudomonadati</taxon>
        <taxon>Bacteroidota</taxon>
        <taxon>Flavobacteriia</taxon>
        <taxon>Flavobacteriales</taxon>
        <taxon>Flavobacteriaceae</taxon>
        <taxon>Subsaximicrobium</taxon>
    </lineage>
</organism>
<dbReference type="Pfam" id="PF05534">
    <property type="entry name" value="HicB"/>
    <property type="match status" value="1"/>
</dbReference>
<evidence type="ECO:0000313" key="1">
    <source>
        <dbReference type="EMBL" id="TXD90482.1"/>
    </source>
</evidence>
<dbReference type="InterPro" id="IPR008651">
    <property type="entry name" value="Uncharacterised_HicB"/>
</dbReference>
<protein>
    <submittedName>
        <fullName evidence="1">Type II toxin-antitoxin system HicB family antitoxin</fullName>
    </submittedName>
</protein>
<dbReference type="Proteomes" id="UP000321578">
    <property type="component" value="Unassembled WGS sequence"/>
</dbReference>
<proteinExistence type="predicted"/>
<dbReference type="RefSeq" id="WP_147085228.1">
    <property type="nucleotide sequence ID" value="NZ_VORM01000002.1"/>
</dbReference>
<dbReference type="OrthoDB" id="5297106at2"/>
<accession>A0A5C6ZKW5</accession>
<keyword evidence="2" id="KW-1185">Reference proteome</keyword>
<reference evidence="1 2" key="1">
    <citation type="submission" date="2019-08" db="EMBL/GenBank/DDBJ databases">
        <title>Genomes of Subsaximicrobium wynnwilliamsii strains.</title>
        <authorList>
            <person name="Bowman J.P."/>
        </authorList>
    </citation>
    <scope>NUCLEOTIDE SEQUENCE [LARGE SCALE GENOMIC DNA]</scope>
    <source>
        <strain evidence="1 2">2-80-2</strain>
    </source>
</reference>
<sequence>MADYLKHKAYLGSVEFSAEDAVLHGKIIGINDLVTFEADSVDGIQKAFIEAVEDYLETCIALNKAPNKFYKGVFNVRTSNELHRDLALIAEKKQMKLNELVNKAFDFLVKNEDKVLN</sequence>